<keyword evidence="8" id="KW-0411">Iron-sulfur</keyword>
<evidence type="ECO:0000313" key="11">
    <source>
        <dbReference type="Proteomes" id="UP000636891"/>
    </source>
</evidence>
<dbReference type="InterPro" id="IPR017900">
    <property type="entry name" value="4Fe4S_Fe_S_CS"/>
</dbReference>
<dbReference type="Gene3D" id="3.40.109.10">
    <property type="entry name" value="NADH Oxidase"/>
    <property type="match status" value="1"/>
</dbReference>
<organism evidence="10 11">
    <name type="scientific">Alistipes hominis</name>
    <dbReference type="NCBI Taxonomy" id="2763015"/>
    <lineage>
        <taxon>Bacteria</taxon>
        <taxon>Pseudomonadati</taxon>
        <taxon>Bacteroidota</taxon>
        <taxon>Bacteroidia</taxon>
        <taxon>Bacteroidales</taxon>
        <taxon>Rikenellaceae</taxon>
        <taxon>Alistipes</taxon>
    </lineage>
</organism>
<keyword evidence="11" id="KW-1185">Reference proteome</keyword>
<dbReference type="InterPro" id="IPR017896">
    <property type="entry name" value="4Fe4S_Fe-S-bd"/>
</dbReference>
<keyword evidence="3" id="KW-0285">Flavoprotein</keyword>
<evidence type="ECO:0000256" key="8">
    <source>
        <dbReference type="ARBA" id="ARBA00023014"/>
    </source>
</evidence>
<evidence type="ECO:0000313" key="10">
    <source>
        <dbReference type="EMBL" id="MBC5617419.1"/>
    </source>
</evidence>
<evidence type="ECO:0000256" key="6">
    <source>
        <dbReference type="ARBA" id="ARBA00023002"/>
    </source>
</evidence>
<gene>
    <name evidence="10" type="ORF">H8S08_10385</name>
</gene>
<dbReference type="Pfam" id="PF00881">
    <property type="entry name" value="Nitroreductase"/>
    <property type="match status" value="1"/>
</dbReference>
<evidence type="ECO:0000256" key="4">
    <source>
        <dbReference type="ARBA" id="ARBA00022643"/>
    </source>
</evidence>
<evidence type="ECO:0000259" key="9">
    <source>
        <dbReference type="PROSITE" id="PS51379"/>
    </source>
</evidence>
<dbReference type="Proteomes" id="UP000636891">
    <property type="component" value="Unassembled WGS sequence"/>
</dbReference>
<dbReference type="SUPFAM" id="SSF54862">
    <property type="entry name" value="4Fe-4S ferredoxins"/>
    <property type="match status" value="1"/>
</dbReference>
<evidence type="ECO:0000256" key="2">
    <source>
        <dbReference type="ARBA" id="ARBA00007118"/>
    </source>
</evidence>
<feature type="domain" description="4Fe-4S ferredoxin-type" evidence="9">
    <location>
        <begin position="34"/>
        <end position="64"/>
    </location>
</feature>
<proteinExistence type="inferred from homology"/>
<reference evidence="10 11" key="1">
    <citation type="submission" date="2020-08" db="EMBL/GenBank/DDBJ databases">
        <title>Genome public.</title>
        <authorList>
            <person name="Liu C."/>
            <person name="Sun Q."/>
        </authorList>
    </citation>
    <scope>NUCLEOTIDE SEQUENCE [LARGE SCALE GENOMIC DNA]</scope>
    <source>
        <strain evidence="10 11">New-7</strain>
    </source>
</reference>
<comment type="similarity">
    <text evidence="2">Belongs to the nitroreductase family.</text>
</comment>
<accession>A0ABR7CP93</accession>
<dbReference type="Gene3D" id="3.30.70.20">
    <property type="match status" value="1"/>
</dbReference>
<dbReference type="Pfam" id="PF13187">
    <property type="entry name" value="Fer4_9"/>
    <property type="match status" value="1"/>
</dbReference>
<evidence type="ECO:0000256" key="1">
    <source>
        <dbReference type="ARBA" id="ARBA00001917"/>
    </source>
</evidence>
<dbReference type="PROSITE" id="PS00198">
    <property type="entry name" value="4FE4S_FER_1"/>
    <property type="match status" value="1"/>
</dbReference>
<evidence type="ECO:0000256" key="3">
    <source>
        <dbReference type="ARBA" id="ARBA00022630"/>
    </source>
</evidence>
<dbReference type="PANTHER" id="PTHR43673">
    <property type="entry name" value="NAD(P)H NITROREDUCTASE YDGI-RELATED"/>
    <property type="match status" value="1"/>
</dbReference>
<keyword evidence="4" id="KW-0288">FMN</keyword>
<keyword evidence="7" id="KW-0408">Iron</keyword>
<dbReference type="PROSITE" id="PS51379">
    <property type="entry name" value="4FE4S_FER_2"/>
    <property type="match status" value="2"/>
</dbReference>
<comment type="caution">
    <text evidence="10">The sequence shown here is derived from an EMBL/GenBank/DDBJ whole genome shotgun (WGS) entry which is preliminary data.</text>
</comment>
<dbReference type="EMBL" id="JACOOK010000006">
    <property type="protein sequence ID" value="MBC5617419.1"/>
    <property type="molecule type" value="Genomic_DNA"/>
</dbReference>
<keyword evidence="6" id="KW-0560">Oxidoreductase</keyword>
<dbReference type="InterPro" id="IPR000415">
    <property type="entry name" value="Nitroreductase-like"/>
</dbReference>
<keyword evidence="5" id="KW-0479">Metal-binding</keyword>
<sequence>MEVMLSVRAESCIRCGKCVRVCPSKIFTQPASGGEIGLQGIGSCIVCGHCVAVCPTGSVEHGDFPPQKVHPVDRELLPSPEQVMLLCKARRSNRAFTAKPVPEETLDRILEAAHRAPTASNLQRVAFTLVTDPEKLHAISAFTVGVFASILRKLENPLLKPVLKRIAPQLYGYVPHFKRLISEFDKGNDLILRGATAVILIHTPSESRFGCQDANLAYQNGSLMAESLGVAQFYTGFVCSAVEQDRNRRLAKMLGISGKIRAGMALGIPAFRYPNYIDRKDINVTKL</sequence>
<dbReference type="RefSeq" id="WP_055204471.1">
    <property type="nucleotide sequence ID" value="NZ_JACOOK010000006.1"/>
</dbReference>
<dbReference type="InterPro" id="IPR029479">
    <property type="entry name" value="Nitroreductase"/>
</dbReference>
<feature type="domain" description="4Fe-4S ferredoxin-type" evidence="9">
    <location>
        <begin position="3"/>
        <end position="32"/>
    </location>
</feature>
<comment type="cofactor">
    <cofactor evidence="1">
        <name>FMN</name>
        <dbReference type="ChEBI" id="CHEBI:58210"/>
    </cofactor>
</comment>
<evidence type="ECO:0000256" key="7">
    <source>
        <dbReference type="ARBA" id="ARBA00023004"/>
    </source>
</evidence>
<protein>
    <submittedName>
        <fullName evidence="10">Nitroreductase family protein</fullName>
    </submittedName>
</protein>
<dbReference type="SUPFAM" id="SSF55469">
    <property type="entry name" value="FMN-dependent nitroreductase-like"/>
    <property type="match status" value="1"/>
</dbReference>
<name>A0ABR7CP93_9BACT</name>
<evidence type="ECO:0000256" key="5">
    <source>
        <dbReference type="ARBA" id="ARBA00022723"/>
    </source>
</evidence>
<dbReference type="PANTHER" id="PTHR43673:SF2">
    <property type="entry name" value="NITROREDUCTASE"/>
    <property type="match status" value="1"/>
</dbReference>